<dbReference type="Gene3D" id="2.20.70.150">
    <property type="match status" value="1"/>
</dbReference>
<proteinExistence type="predicted"/>
<dbReference type="CDD" id="cd02231">
    <property type="entry name" value="cupin_BLL6423-like"/>
    <property type="match status" value="1"/>
</dbReference>
<protein>
    <recommendedName>
        <fullName evidence="1">Cupin type-2 domain-containing protein</fullName>
    </recommendedName>
</protein>
<comment type="caution">
    <text evidence="2">The sequence shown here is derived from an EMBL/GenBank/DDBJ whole genome shotgun (WGS) entry which is preliminary data.</text>
</comment>
<feature type="domain" description="Cupin type-2" evidence="1">
    <location>
        <begin position="97"/>
        <end position="164"/>
    </location>
</feature>
<dbReference type="Pfam" id="PF07883">
    <property type="entry name" value="Cupin_2"/>
    <property type="match status" value="1"/>
</dbReference>
<dbReference type="OrthoDB" id="5840532at2759"/>
<organism evidence="2 3">
    <name type="scientific">Cudoniella acicularis</name>
    <dbReference type="NCBI Taxonomy" id="354080"/>
    <lineage>
        <taxon>Eukaryota</taxon>
        <taxon>Fungi</taxon>
        <taxon>Dikarya</taxon>
        <taxon>Ascomycota</taxon>
        <taxon>Pezizomycotina</taxon>
        <taxon>Leotiomycetes</taxon>
        <taxon>Helotiales</taxon>
        <taxon>Tricladiaceae</taxon>
        <taxon>Cudoniella</taxon>
    </lineage>
</organism>
<evidence type="ECO:0000313" key="2">
    <source>
        <dbReference type="EMBL" id="KAF4627832.1"/>
    </source>
</evidence>
<dbReference type="EMBL" id="JAAMPI010000903">
    <property type="protein sequence ID" value="KAF4627832.1"/>
    <property type="molecule type" value="Genomic_DNA"/>
</dbReference>
<dbReference type="InterPro" id="IPR047142">
    <property type="entry name" value="OryJ/VirC-like"/>
</dbReference>
<name>A0A8H4RGQ1_9HELO</name>
<accession>A0A8H4RGQ1</accession>
<evidence type="ECO:0000313" key="3">
    <source>
        <dbReference type="Proteomes" id="UP000566819"/>
    </source>
</evidence>
<dbReference type="Gene3D" id="2.60.120.10">
    <property type="entry name" value="Jelly Rolls"/>
    <property type="match status" value="1"/>
</dbReference>
<evidence type="ECO:0000259" key="1">
    <source>
        <dbReference type="Pfam" id="PF07883"/>
    </source>
</evidence>
<dbReference type="PANTHER" id="PTHR36156:SF2">
    <property type="entry name" value="CUPIN TYPE-2 DOMAIN-CONTAINING PROTEIN"/>
    <property type="match status" value="1"/>
</dbReference>
<keyword evidence="3" id="KW-1185">Reference proteome</keyword>
<dbReference type="Proteomes" id="UP000566819">
    <property type="component" value="Unassembled WGS sequence"/>
</dbReference>
<dbReference type="PANTHER" id="PTHR36156">
    <property type="entry name" value="SLR2101 PROTEIN"/>
    <property type="match status" value="1"/>
</dbReference>
<reference evidence="2 3" key="1">
    <citation type="submission" date="2020-03" db="EMBL/GenBank/DDBJ databases">
        <title>Draft Genome Sequence of Cudoniella acicularis.</title>
        <authorList>
            <person name="Buettner E."/>
            <person name="Kellner H."/>
        </authorList>
    </citation>
    <scope>NUCLEOTIDE SEQUENCE [LARGE SCALE GENOMIC DNA]</scope>
    <source>
        <strain evidence="2 3">DSM 108380</strain>
    </source>
</reference>
<dbReference type="InterPro" id="IPR014710">
    <property type="entry name" value="RmlC-like_jellyroll"/>
</dbReference>
<dbReference type="SUPFAM" id="SSF51182">
    <property type="entry name" value="RmlC-like cupins"/>
    <property type="match status" value="1"/>
</dbReference>
<sequence length="186" mass="19998">MTSLPPARRIVTGHDASGKAIIESDTTFSPIDPHATIAVTKTSDDGANPAAGGMKDKGGFILLWRTDSFPAKVSGPWEDYHGKPLPLADKIGTTVRIVDMPPGLSSPMHRTESLDFGVVLTGEVVLELDDGAETTVRQGQTVVQRATIHAWHNRTNEMARVLFILLPSETATINGKRLGKTNFSVN</sequence>
<dbReference type="InterPro" id="IPR011051">
    <property type="entry name" value="RmlC_Cupin_sf"/>
</dbReference>
<gene>
    <name evidence="2" type="ORF">G7Y89_g10320</name>
</gene>
<dbReference type="AlphaFoldDB" id="A0A8H4RGQ1"/>
<dbReference type="InterPro" id="IPR013096">
    <property type="entry name" value="Cupin_2"/>
</dbReference>